<dbReference type="Gene3D" id="1.10.10.10">
    <property type="entry name" value="Winged helix-like DNA-binding domain superfamily/Winged helix DNA-binding domain"/>
    <property type="match status" value="2"/>
</dbReference>
<dbReference type="PANTHER" id="PTHR44846">
    <property type="entry name" value="MANNOSYL-D-GLYCERATE TRANSPORT/METABOLISM SYSTEM REPRESSOR MNGR-RELATED"/>
    <property type="match status" value="1"/>
</dbReference>
<sequence>MKRQVGTEVLVRTYRNEPLRPACGRCGQEIPGITTADLVARYRGGASLAAIAAWARVDSKTVRTWLAEAGVQIRRPGRRVRTPVRAELGRSVEPVAASAEKREVSGEELAGLYRAGWGLSPLGVEFGMSAHRVRARLLAAGVEIRGRGRLRRDVVAARPGLPVVSGLRALRSSGPQEREVWRLMADEVIARIRSGELAVGARIPPQAELMRSFGETSRKHAYRAVRVLCSQRWAVPLGPRTFVVTPETKWPTRGEGRAAKIYRGGPELVYRQIADILAEEIANGEIKPGARVPNQSELRREFEVSPMSARKALQELHERGLVHTVGRAARFIVPQGTPLRGTGEGERAVADSDQ</sequence>
<dbReference type="PROSITE" id="PS50949">
    <property type="entry name" value="HTH_GNTR"/>
    <property type="match status" value="1"/>
</dbReference>
<dbReference type="SMART" id="SM00345">
    <property type="entry name" value="HTH_GNTR"/>
    <property type="match status" value="2"/>
</dbReference>
<name>A0A5M3WF91_9ACTN</name>
<evidence type="ECO:0000256" key="2">
    <source>
        <dbReference type="ARBA" id="ARBA00023125"/>
    </source>
</evidence>
<evidence type="ECO:0000313" key="6">
    <source>
        <dbReference type="Proteomes" id="UP000331127"/>
    </source>
</evidence>
<comment type="caution">
    <text evidence="5">The sequence shown here is derived from an EMBL/GenBank/DDBJ whole genome shotgun (WGS) entry which is preliminary data.</text>
</comment>
<dbReference type="SUPFAM" id="SSF46785">
    <property type="entry name" value="Winged helix' DNA-binding domain"/>
    <property type="match status" value="2"/>
</dbReference>
<dbReference type="Proteomes" id="UP000331127">
    <property type="component" value="Unassembled WGS sequence"/>
</dbReference>
<proteinExistence type="predicted"/>
<dbReference type="Pfam" id="PF00392">
    <property type="entry name" value="GntR"/>
    <property type="match status" value="1"/>
</dbReference>
<dbReference type="InterPro" id="IPR000524">
    <property type="entry name" value="Tscrpt_reg_HTH_GntR"/>
</dbReference>
<dbReference type="InterPro" id="IPR036390">
    <property type="entry name" value="WH_DNA-bd_sf"/>
</dbReference>
<feature type="domain" description="HTH gntR-type" evidence="4">
    <location>
        <begin position="267"/>
        <end position="335"/>
    </location>
</feature>
<keyword evidence="1" id="KW-0805">Transcription regulation</keyword>
<organism evidence="5 6">
    <name type="scientific">Acrocarpospora macrocephala</name>
    <dbReference type="NCBI Taxonomy" id="150177"/>
    <lineage>
        <taxon>Bacteria</taxon>
        <taxon>Bacillati</taxon>
        <taxon>Actinomycetota</taxon>
        <taxon>Actinomycetes</taxon>
        <taxon>Streptosporangiales</taxon>
        <taxon>Streptosporangiaceae</taxon>
        <taxon>Acrocarpospora</taxon>
    </lineage>
</organism>
<dbReference type="EMBL" id="BLAE01000007">
    <property type="protein sequence ID" value="GES07644.1"/>
    <property type="molecule type" value="Genomic_DNA"/>
</dbReference>
<evidence type="ECO:0000259" key="4">
    <source>
        <dbReference type="PROSITE" id="PS50949"/>
    </source>
</evidence>
<protein>
    <recommendedName>
        <fullName evidence="4">HTH gntR-type domain-containing protein</fullName>
    </recommendedName>
</protein>
<dbReference type="InterPro" id="IPR050679">
    <property type="entry name" value="Bact_HTH_transcr_reg"/>
</dbReference>
<evidence type="ECO:0000256" key="3">
    <source>
        <dbReference type="ARBA" id="ARBA00023163"/>
    </source>
</evidence>
<dbReference type="CDD" id="cd07377">
    <property type="entry name" value="WHTH_GntR"/>
    <property type="match status" value="1"/>
</dbReference>
<dbReference type="GO" id="GO:0003677">
    <property type="term" value="F:DNA binding"/>
    <property type="evidence" value="ECO:0007669"/>
    <property type="project" value="UniProtKB-KW"/>
</dbReference>
<reference evidence="5 6" key="1">
    <citation type="submission" date="2019-10" db="EMBL/GenBank/DDBJ databases">
        <title>Whole genome shotgun sequence of Acrocarpospora macrocephala NBRC 16266.</title>
        <authorList>
            <person name="Ichikawa N."/>
            <person name="Kimura A."/>
            <person name="Kitahashi Y."/>
            <person name="Komaki H."/>
            <person name="Oguchi A."/>
        </authorList>
    </citation>
    <scope>NUCLEOTIDE SEQUENCE [LARGE SCALE GENOMIC DNA]</scope>
    <source>
        <strain evidence="5 6">NBRC 16266</strain>
    </source>
</reference>
<gene>
    <name evidence="5" type="ORF">Amac_012390</name>
</gene>
<dbReference type="AlphaFoldDB" id="A0A5M3WF91"/>
<keyword evidence="2" id="KW-0238">DNA-binding</keyword>
<dbReference type="GO" id="GO:0003700">
    <property type="term" value="F:DNA-binding transcription factor activity"/>
    <property type="evidence" value="ECO:0007669"/>
    <property type="project" value="InterPro"/>
</dbReference>
<dbReference type="InterPro" id="IPR036388">
    <property type="entry name" value="WH-like_DNA-bd_sf"/>
</dbReference>
<evidence type="ECO:0000313" key="5">
    <source>
        <dbReference type="EMBL" id="GES07644.1"/>
    </source>
</evidence>
<accession>A0A5M3WF91</accession>
<evidence type="ECO:0000256" key="1">
    <source>
        <dbReference type="ARBA" id="ARBA00023015"/>
    </source>
</evidence>
<keyword evidence="6" id="KW-1185">Reference proteome</keyword>
<keyword evidence="3" id="KW-0804">Transcription</keyword>